<dbReference type="InterPro" id="IPR000631">
    <property type="entry name" value="CARKD"/>
</dbReference>
<feature type="transmembrane region" description="Helical" evidence="6">
    <location>
        <begin position="6"/>
        <end position="27"/>
    </location>
</feature>
<dbReference type="AlphaFoldDB" id="X0Y4S4"/>
<evidence type="ECO:0000256" key="4">
    <source>
        <dbReference type="ARBA" id="ARBA00023027"/>
    </source>
</evidence>
<dbReference type="GO" id="GO:0052855">
    <property type="term" value="F:ADP-dependent NAD(P)H-hydrate dehydratase activity"/>
    <property type="evidence" value="ECO:0007669"/>
    <property type="project" value="TreeGrafter"/>
</dbReference>
<evidence type="ECO:0000256" key="6">
    <source>
        <dbReference type="SAM" id="Phobius"/>
    </source>
</evidence>
<evidence type="ECO:0000256" key="1">
    <source>
        <dbReference type="ARBA" id="ARBA00022741"/>
    </source>
</evidence>
<dbReference type="InterPro" id="IPR029056">
    <property type="entry name" value="Ribokinase-like"/>
</dbReference>
<keyword evidence="6" id="KW-0472">Membrane</keyword>
<evidence type="ECO:0000256" key="3">
    <source>
        <dbReference type="ARBA" id="ARBA00022857"/>
    </source>
</evidence>
<evidence type="ECO:0000259" key="7">
    <source>
        <dbReference type="PROSITE" id="PS51383"/>
    </source>
</evidence>
<feature type="non-terminal residue" evidence="8">
    <location>
        <position position="1"/>
    </location>
</feature>
<dbReference type="GO" id="GO:0110051">
    <property type="term" value="P:metabolite repair"/>
    <property type="evidence" value="ECO:0007669"/>
    <property type="project" value="TreeGrafter"/>
</dbReference>
<feature type="domain" description="YjeF C-terminal" evidence="7">
    <location>
        <begin position="1"/>
        <end position="73"/>
    </location>
</feature>
<dbReference type="EMBL" id="BARS01058977">
    <property type="protein sequence ID" value="GAG42317.1"/>
    <property type="molecule type" value="Genomic_DNA"/>
</dbReference>
<keyword evidence="5" id="KW-0456">Lyase</keyword>
<keyword evidence="2" id="KW-0067">ATP-binding</keyword>
<accession>X0Y4S4</accession>
<dbReference type="PANTHER" id="PTHR12592:SF0">
    <property type="entry name" value="ATP-DEPENDENT (S)-NAD(P)H-HYDRATE DEHYDRATASE"/>
    <property type="match status" value="1"/>
</dbReference>
<feature type="non-terminal residue" evidence="8">
    <location>
        <position position="73"/>
    </location>
</feature>
<dbReference type="Pfam" id="PF01256">
    <property type="entry name" value="Carb_kinase"/>
    <property type="match status" value="1"/>
</dbReference>
<gene>
    <name evidence="8" type="ORF">S01H1_85708</name>
</gene>
<proteinExistence type="predicted"/>
<reference evidence="8" key="1">
    <citation type="journal article" date="2014" name="Front. Microbiol.">
        <title>High frequency of phylogenetically diverse reductive dehalogenase-homologous genes in deep subseafloor sedimentary metagenomes.</title>
        <authorList>
            <person name="Kawai M."/>
            <person name="Futagami T."/>
            <person name="Toyoda A."/>
            <person name="Takaki Y."/>
            <person name="Nishi S."/>
            <person name="Hori S."/>
            <person name="Arai W."/>
            <person name="Tsubouchi T."/>
            <person name="Morono Y."/>
            <person name="Uchiyama I."/>
            <person name="Ito T."/>
            <person name="Fujiyama A."/>
            <person name="Inagaki F."/>
            <person name="Takami H."/>
        </authorList>
    </citation>
    <scope>NUCLEOTIDE SEQUENCE</scope>
    <source>
        <strain evidence="8">Expedition CK06-06</strain>
    </source>
</reference>
<keyword evidence="4" id="KW-0520">NAD</keyword>
<dbReference type="PROSITE" id="PS51383">
    <property type="entry name" value="YJEF_C_3"/>
    <property type="match status" value="1"/>
</dbReference>
<evidence type="ECO:0000313" key="8">
    <source>
        <dbReference type="EMBL" id="GAG42317.1"/>
    </source>
</evidence>
<keyword evidence="3" id="KW-0521">NADP</keyword>
<evidence type="ECO:0000256" key="5">
    <source>
        <dbReference type="ARBA" id="ARBA00023239"/>
    </source>
</evidence>
<name>X0Y4S4_9ZZZZ</name>
<comment type="caution">
    <text evidence="8">The sequence shown here is derived from an EMBL/GenBank/DDBJ whole genome shotgun (WGS) entry which is preliminary data.</text>
</comment>
<evidence type="ECO:0000256" key="2">
    <source>
        <dbReference type="ARBA" id="ARBA00022840"/>
    </source>
</evidence>
<dbReference type="PANTHER" id="PTHR12592">
    <property type="entry name" value="ATP-DEPENDENT (S)-NAD(P)H-HYDRATE DEHYDRATASE FAMILY MEMBER"/>
    <property type="match status" value="1"/>
</dbReference>
<dbReference type="GO" id="GO:0005524">
    <property type="term" value="F:ATP binding"/>
    <property type="evidence" value="ECO:0007669"/>
    <property type="project" value="UniProtKB-KW"/>
</dbReference>
<organism evidence="8">
    <name type="scientific">marine sediment metagenome</name>
    <dbReference type="NCBI Taxonomy" id="412755"/>
    <lineage>
        <taxon>unclassified sequences</taxon>
        <taxon>metagenomes</taxon>
        <taxon>ecological metagenomes</taxon>
    </lineage>
</organism>
<dbReference type="Gene3D" id="3.40.1190.20">
    <property type="match status" value="1"/>
</dbReference>
<keyword evidence="6" id="KW-1133">Transmembrane helix</keyword>
<keyword evidence="1" id="KW-0547">Nucleotide-binding</keyword>
<dbReference type="GO" id="GO:0052856">
    <property type="term" value="F:NAD(P)HX epimerase activity"/>
    <property type="evidence" value="ECO:0007669"/>
    <property type="project" value="TreeGrafter"/>
</dbReference>
<dbReference type="SUPFAM" id="SSF53613">
    <property type="entry name" value="Ribokinase-like"/>
    <property type="match status" value="1"/>
</dbReference>
<keyword evidence="6" id="KW-0812">Transmembrane</keyword>
<sequence>NGHKGTFGRVLVVAGSIGMSGAAILCAKGALRAGAGLVTVACPAAINPVIETALTEAITLPLPDEKGHLTPDA</sequence>
<protein>
    <recommendedName>
        <fullName evidence="7">YjeF C-terminal domain-containing protein</fullName>
    </recommendedName>
</protein>